<reference evidence="2" key="1">
    <citation type="submission" date="2023-07" db="EMBL/GenBank/DDBJ databases">
        <title>Genomic Encyclopedia of Type Strains, Phase IV (KMG-IV): sequencing the most valuable type-strain genomes for metagenomic binning, comparative biology and taxonomic classification.</title>
        <authorList>
            <person name="Goeker M."/>
        </authorList>
    </citation>
    <scope>NUCLEOTIDE SEQUENCE</scope>
    <source>
        <strain evidence="2">DSM 21202</strain>
    </source>
</reference>
<dbReference type="InterPro" id="IPR009901">
    <property type="entry name" value="Phage_VT1-Sakai_H0025"/>
</dbReference>
<sequence>MSRYRVQTRIRRLRPLGFDRSNAALYDLADAAACLIEPKVDAAKLLRDLKPEQLPDRLRETYWNAKFKQLRYEEKAGDLWRSEKVIALLSEVLQDIRTKLQLLPDSLDRAIGLSNEHLTTVTSIVDTIQDDIHKQIVEVAASGRTVNRLLEEEEEAEGDRDQDDLSPVDDYEDIL</sequence>
<dbReference type="AlphaFoldDB" id="A0AAE4AUZ9"/>
<name>A0AAE4AUZ9_9HYPH</name>
<gene>
    <name evidence="2" type="ORF">J2S73_004199</name>
</gene>
<protein>
    <submittedName>
        <fullName evidence="2">Phage terminase Nu1 subunit (DNA packaging protein)</fullName>
    </submittedName>
</protein>
<evidence type="ECO:0000313" key="2">
    <source>
        <dbReference type="EMBL" id="MDQ0317712.1"/>
    </source>
</evidence>
<comment type="caution">
    <text evidence="2">The sequence shown here is derived from an EMBL/GenBank/DDBJ whole genome shotgun (WGS) entry which is preliminary data.</text>
</comment>
<dbReference type="Pfam" id="PF07278">
    <property type="entry name" value="DUF1441"/>
    <property type="match status" value="1"/>
</dbReference>
<dbReference type="Proteomes" id="UP001229244">
    <property type="component" value="Unassembled WGS sequence"/>
</dbReference>
<dbReference type="EMBL" id="JAUSUL010000008">
    <property type="protein sequence ID" value="MDQ0317712.1"/>
    <property type="molecule type" value="Genomic_DNA"/>
</dbReference>
<evidence type="ECO:0000256" key="1">
    <source>
        <dbReference type="SAM" id="MobiDB-lite"/>
    </source>
</evidence>
<evidence type="ECO:0000313" key="3">
    <source>
        <dbReference type="Proteomes" id="UP001229244"/>
    </source>
</evidence>
<organism evidence="2 3">
    <name type="scientific">Amorphus orientalis</name>
    <dbReference type="NCBI Taxonomy" id="649198"/>
    <lineage>
        <taxon>Bacteria</taxon>
        <taxon>Pseudomonadati</taxon>
        <taxon>Pseudomonadota</taxon>
        <taxon>Alphaproteobacteria</taxon>
        <taxon>Hyphomicrobiales</taxon>
        <taxon>Amorphaceae</taxon>
        <taxon>Amorphus</taxon>
    </lineage>
</organism>
<proteinExistence type="predicted"/>
<keyword evidence="3" id="KW-1185">Reference proteome</keyword>
<accession>A0AAE4AUZ9</accession>
<feature type="region of interest" description="Disordered" evidence="1">
    <location>
        <begin position="152"/>
        <end position="175"/>
    </location>
</feature>